<name>A0A1C3RHG1_9PROT</name>
<evidence type="ECO:0000256" key="2">
    <source>
        <dbReference type="ARBA" id="ARBA00022723"/>
    </source>
</evidence>
<evidence type="ECO:0000256" key="3">
    <source>
        <dbReference type="ARBA" id="ARBA00023004"/>
    </source>
</evidence>
<proteinExistence type="predicted"/>
<dbReference type="Proteomes" id="UP000231658">
    <property type="component" value="Unassembled WGS sequence"/>
</dbReference>
<dbReference type="GO" id="GO:0020037">
    <property type="term" value="F:heme binding"/>
    <property type="evidence" value="ECO:0007669"/>
    <property type="project" value="InterPro"/>
</dbReference>
<organism evidence="7 8">
    <name type="scientific">Candidatus Terasakiella magnetica</name>
    <dbReference type="NCBI Taxonomy" id="1867952"/>
    <lineage>
        <taxon>Bacteria</taxon>
        <taxon>Pseudomonadati</taxon>
        <taxon>Pseudomonadota</taxon>
        <taxon>Alphaproteobacteria</taxon>
        <taxon>Rhodospirillales</taxon>
        <taxon>Terasakiellaceae</taxon>
        <taxon>Terasakiella</taxon>
    </lineage>
</organism>
<keyword evidence="5" id="KW-0732">Signal</keyword>
<evidence type="ECO:0000313" key="8">
    <source>
        <dbReference type="Proteomes" id="UP000231658"/>
    </source>
</evidence>
<dbReference type="PANTHER" id="PTHR35008:SF4">
    <property type="entry name" value="BLL4482 PROTEIN"/>
    <property type="match status" value="1"/>
</dbReference>
<dbReference type="AlphaFoldDB" id="A0A1C3RHG1"/>
<dbReference type="STRING" id="1867952.MTBPR1_30083"/>
<dbReference type="Pfam" id="PF00034">
    <property type="entry name" value="Cytochrom_C"/>
    <property type="match status" value="1"/>
</dbReference>
<dbReference type="InterPro" id="IPR036909">
    <property type="entry name" value="Cyt_c-like_dom_sf"/>
</dbReference>
<dbReference type="InterPro" id="IPR009056">
    <property type="entry name" value="Cyt_c-like_dom"/>
</dbReference>
<protein>
    <recommendedName>
        <fullName evidence="6">Cytochrome c domain-containing protein</fullName>
    </recommendedName>
</protein>
<keyword evidence="2 4" id="KW-0479">Metal-binding</keyword>
<dbReference type="PANTHER" id="PTHR35008">
    <property type="entry name" value="BLL4482 PROTEIN-RELATED"/>
    <property type="match status" value="1"/>
</dbReference>
<dbReference type="Gene3D" id="1.10.760.10">
    <property type="entry name" value="Cytochrome c-like domain"/>
    <property type="match status" value="1"/>
</dbReference>
<evidence type="ECO:0000256" key="1">
    <source>
        <dbReference type="ARBA" id="ARBA00022617"/>
    </source>
</evidence>
<dbReference type="OrthoDB" id="9811281at2"/>
<dbReference type="EMBL" id="FLYE01000023">
    <property type="protein sequence ID" value="SCA56713.1"/>
    <property type="molecule type" value="Genomic_DNA"/>
</dbReference>
<evidence type="ECO:0000256" key="5">
    <source>
        <dbReference type="SAM" id="SignalP"/>
    </source>
</evidence>
<evidence type="ECO:0000256" key="4">
    <source>
        <dbReference type="PROSITE-ProRule" id="PRU00433"/>
    </source>
</evidence>
<dbReference type="InterPro" id="IPR051459">
    <property type="entry name" value="Cytochrome_c-type_DH"/>
</dbReference>
<gene>
    <name evidence="7" type="ORF">MTBPR1_30083</name>
</gene>
<keyword evidence="8" id="KW-1185">Reference proteome</keyword>
<dbReference type="GO" id="GO:0046872">
    <property type="term" value="F:metal ion binding"/>
    <property type="evidence" value="ECO:0007669"/>
    <property type="project" value="UniProtKB-KW"/>
</dbReference>
<feature type="signal peptide" evidence="5">
    <location>
        <begin position="1"/>
        <end position="21"/>
    </location>
</feature>
<keyword evidence="3 4" id="KW-0408">Iron</keyword>
<feature type="chain" id="PRO_5008680752" description="Cytochrome c domain-containing protein" evidence="5">
    <location>
        <begin position="22"/>
        <end position="156"/>
    </location>
</feature>
<feature type="domain" description="Cytochrome c" evidence="6">
    <location>
        <begin position="39"/>
        <end position="138"/>
    </location>
</feature>
<dbReference type="PROSITE" id="PS51007">
    <property type="entry name" value="CYTC"/>
    <property type="match status" value="1"/>
</dbReference>
<sequence length="156" mass="17085">MNKNAIALSVAVVFTIGAATAAFLHNTENSGVADPNDPKQVALGKTIYADNCASCHGVNLEGETEDWKSTKENGTLYAPPHDDTGHTWHHGDALLFQYTKEGGQAIAGPDFQSGMMPFADALTDEEIWAVLAFIKTSWTEQQLNRQQMMTERENEQ</sequence>
<keyword evidence="1 4" id="KW-0349">Heme</keyword>
<evidence type="ECO:0000313" key="7">
    <source>
        <dbReference type="EMBL" id="SCA56713.1"/>
    </source>
</evidence>
<reference evidence="7 8" key="1">
    <citation type="submission" date="2016-07" db="EMBL/GenBank/DDBJ databases">
        <authorList>
            <person name="Lefevre C.T."/>
        </authorList>
    </citation>
    <scope>NUCLEOTIDE SEQUENCE [LARGE SCALE GENOMIC DNA]</scope>
    <source>
        <strain evidence="7">PR1</strain>
    </source>
</reference>
<dbReference type="SUPFAM" id="SSF46626">
    <property type="entry name" value="Cytochrome c"/>
    <property type="match status" value="1"/>
</dbReference>
<accession>A0A1C3RHG1</accession>
<dbReference type="GO" id="GO:0009055">
    <property type="term" value="F:electron transfer activity"/>
    <property type="evidence" value="ECO:0007669"/>
    <property type="project" value="InterPro"/>
</dbReference>
<evidence type="ECO:0000259" key="6">
    <source>
        <dbReference type="PROSITE" id="PS51007"/>
    </source>
</evidence>
<dbReference type="RefSeq" id="WP_069188793.1">
    <property type="nucleotide sequence ID" value="NZ_FLYE01000023.1"/>
</dbReference>